<gene>
    <name evidence="6" type="primary">rpsQ</name>
    <name evidence="7" type="ORF">CO003_01090</name>
</gene>
<comment type="function">
    <text evidence="6">One of the primary rRNA binding proteins, it binds specifically to the 5'-end of 16S ribosomal RNA.</text>
</comment>
<keyword evidence="5 6" id="KW-0687">Ribonucleoprotein</keyword>
<protein>
    <recommendedName>
        <fullName evidence="6">Small ribosomal subunit protein uS17</fullName>
    </recommendedName>
</protein>
<dbReference type="InterPro" id="IPR019984">
    <property type="entry name" value="Ribosomal_uS17_bact/chlr"/>
</dbReference>
<dbReference type="Proteomes" id="UP000231673">
    <property type="component" value="Unassembled WGS sequence"/>
</dbReference>
<evidence type="ECO:0000256" key="2">
    <source>
        <dbReference type="ARBA" id="ARBA00022730"/>
    </source>
</evidence>
<dbReference type="InterPro" id="IPR000266">
    <property type="entry name" value="Ribosomal_uS17"/>
</dbReference>
<comment type="caution">
    <text evidence="7">The sequence shown here is derived from an EMBL/GenBank/DDBJ whole genome shotgun (WGS) entry which is preliminary data.</text>
</comment>
<sequence length="94" mass="11133">MTKEKEKKDNNQVESGQTRLRLLQGKVVGGKMSKTVVVLVNRFKQHPKYKKRYLISKKYKAHNESGQYEVGDRVIIKECRPMSRDKKWIVVEKR</sequence>
<dbReference type="CDD" id="cd00364">
    <property type="entry name" value="Ribosomal_uS17"/>
    <property type="match status" value="1"/>
</dbReference>
<organism evidence="7 8">
    <name type="scientific">Candidatus Portnoybacteria bacterium CG_4_8_14_3_um_filter_44_15</name>
    <dbReference type="NCBI Taxonomy" id="1974803"/>
    <lineage>
        <taxon>Bacteria</taxon>
        <taxon>Candidatus Portnoyibacteriota</taxon>
    </lineage>
</organism>
<evidence type="ECO:0000256" key="3">
    <source>
        <dbReference type="ARBA" id="ARBA00022884"/>
    </source>
</evidence>
<evidence type="ECO:0000256" key="5">
    <source>
        <dbReference type="ARBA" id="ARBA00023274"/>
    </source>
</evidence>
<keyword evidence="4 6" id="KW-0689">Ribosomal protein</keyword>
<dbReference type="EMBL" id="PFGW01000023">
    <property type="protein sequence ID" value="PIW74726.1"/>
    <property type="molecule type" value="Genomic_DNA"/>
</dbReference>
<evidence type="ECO:0000256" key="4">
    <source>
        <dbReference type="ARBA" id="ARBA00022980"/>
    </source>
</evidence>
<accession>A0A2M7IDX4</accession>
<keyword evidence="2 6" id="KW-0699">rRNA-binding</keyword>
<dbReference type="PANTHER" id="PTHR10744">
    <property type="entry name" value="40S RIBOSOMAL PROTEIN S11 FAMILY MEMBER"/>
    <property type="match status" value="1"/>
</dbReference>
<evidence type="ECO:0000256" key="1">
    <source>
        <dbReference type="ARBA" id="ARBA00010254"/>
    </source>
</evidence>
<dbReference type="NCBIfam" id="TIGR03635">
    <property type="entry name" value="uS17_bact"/>
    <property type="match status" value="1"/>
</dbReference>
<dbReference type="PRINTS" id="PR00973">
    <property type="entry name" value="RIBOSOMALS17"/>
</dbReference>
<dbReference type="PANTHER" id="PTHR10744:SF1">
    <property type="entry name" value="SMALL RIBOSOMAL SUBUNIT PROTEIN US17M"/>
    <property type="match status" value="1"/>
</dbReference>
<dbReference type="SUPFAM" id="SSF50249">
    <property type="entry name" value="Nucleic acid-binding proteins"/>
    <property type="match status" value="1"/>
</dbReference>
<evidence type="ECO:0000313" key="7">
    <source>
        <dbReference type="EMBL" id="PIW74726.1"/>
    </source>
</evidence>
<name>A0A2M7IDX4_9BACT</name>
<dbReference type="Pfam" id="PF00366">
    <property type="entry name" value="Ribosomal_S17"/>
    <property type="match status" value="1"/>
</dbReference>
<comment type="similarity">
    <text evidence="1 6">Belongs to the universal ribosomal protein uS17 family.</text>
</comment>
<evidence type="ECO:0000256" key="6">
    <source>
        <dbReference type="HAMAP-Rule" id="MF_01345"/>
    </source>
</evidence>
<comment type="subunit">
    <text evidence="6">Part of the 30S ribosomal subunit.</text>
</comment>
<dbReference type="NCBIfam" id="NF004123">
    <property type="entry name" value="PRK05610.1"/>
    <property type="match status" value="1"/>
</dbReference>
<dbReference type="AlphaFoldDB" id="A0A2M7IDX4"/>
<dbReference type="Gene3D" id="2.40.50.140">
    <property type="entry name" value="Nucleic acid-binding proteins"/>
    <property type="match status" value="1"/>
</dbReference>
<dbReference type="InterPro" id="IPR012340">
    <property type="entry name" value="NA-bd_OB-fold"/>
</dbReference>
<reference evidence="8" key="1">
    <citation type="submission" date="2017-09" db="EMBL/GenBank/DDBJ databases">
        <title>Depth-based differentiation of microbial function through sediment-hosted aquifers and enrichment of novel symbionts in the deep terrestrial subsurface.</title>
        <authorList>
            <person name="Probst A.J."/>
            <person name="Ladd B."/>
            <person name="Jarett J.K."/>
            <person name="Geller-Mcgrath D.E."/>
            <person name="Sieber C.M.K."/>
            <person name="Emerson J.B."/>
            <person name="Anantharaman K."/>
            <person name="Thomas B.C."/>
            <person name="Malmstrom R."/>
            <person name="Stieglmeier M."/>
            <person name="Klingl A."/>
            <person name="Woyke T."/>
            <person name="Ryan C.M."/>
            <person name="Banfield J.F."/>
        </authorList>
    </citation>
    <scope>NUCLEOTIDE SEQUENCE [LARGE SCALE GENOMIC DNA]</scope>
</reference>
<dbReference type="GO" id="GO:0022627">
    <property type="term" value="C:cytosolic small ribosomal subunit"/>
    <property type="evidence" value="ECO:0007669"/>
    <property type="project" value="UniProtKB-UniRule"/>
</dbReference>
<dbReference type="GO" id="GO:0003735">
    <property type="term" value="F:structural constituent of ribosome"/>
    <property type="evidence" value="ECO:0007669"/>
    <property type="project" value="UniProtKB-UniRule"/>
</dbReference>
<dbReference type="HAMAP" id="MF_01345_B">
    <property type="entry name" value="Ribosomal_uS17_B"/>
    <property type="match status" value="1"/>
</dbReference>
<proteinExistence type="inferred from homology"/>
<evidence type="ECO:0000313" key="8">
    <source>
        <dbReference type="Proteomes" id="UP000231673"/>
    </source>
</evidence>
<dbReference type="GO" id="GO:0006412">
    <property type="term" value="P:translation"/>
    <property type="evidence" value="ECO:0007669"/>
    <property type="project" value="UniProtKB-UniRule"/>
</dbReference>
<dbReference type="GO" id="GO:0019843">
    <property type="term" value="F:rRNA binding"/>
    <property type="evidence" value="ECO:0007669"/>
    <property type="project" value="UniProtKB-UniRule"/>
</dbReference>
<keyword evidence="3 6" id="KW-0694">RNA-binding</keyword>